<dbReference type="FunFam" id="1.10.8.110:FF:000001">
    <property type="entry name" value="Photosystem I reaction center subunit III"/>
    <property type="match status" value="1"/>
</dbReference>
<dbReference type="InterPro" id="IPR036577">
    <property type="entry name" value="PSI_PsaF_sf"/>
</dbReference>
<keyword evidence="7 13" id="KW-0603">Photosystem I</keyword>
<evidence type="ECO:0000256" key="13">
    <source>
        <dbReference type="RuleBase" id="RU368107"/>
    </source>
</evidence>
<evidence type="ECO:0000313" key="14">
    <source>
        <dbReference type="EMBL" id="ARW59491.1"/>
    </source>
</evidence>
<dbReference type="PANTHER" id="PTHR34939">
    <property type="entry name" value="PHOTOSYSTEM I REACTION CENTER SUBUNIT III, CHLOROPLASTIC"/>
    <property type="match status" value="1"/>
</dbReference>
<evidence type="ECO:0000256" key="4">
    <source>
        <dbReference type="ARBA" id="ARBA00022531"/>
    </source>
</evidence>
<evidence type="ECO:0000256" key="10">
    <source>
        <dbReference type="ARBA" id="ARBA00023136"/>
    </source>
</evidence>
<dbReference type="GO" id="GO:0009535">
    <property type="term" value="C:chloroplast thylakoid membrane"/>
    <property type="evidence" value="ECO:0007669"/>
    <property type="project" value="UniProtKB-SubCell"/>
</dbReference>
<dbReference type="InterPro" id="IPR003666">
    <property type="entry name" value="PSI_PsaF"/>
</dbReference>
<keyword evidence="5" id="KW-0812">Transmembrane</keyword>
<comment type="function">
    <text evidence="11">Probably participates in efficiency of electron transfer from plastocyanin to P700 (or cytochrome c553 in algae and cyanobacteria). This plastocyanin-docking protein contributes to the specific association of plastocyanin to PSI.</text>
</comment>
<proteinExistence type="inferred from homology"/>
<comment type="function">
    <text evidence="13">Participates in efficiency of electron transfer from plastocyanin to P700 (or cytochrome c553 in algae and cyanobacteria). This plastocyanin-docking protein contributes to the specific association of plastocyanin to PSI.</text>
</comment>
<evidence type="ECO:0000256" key="3">
    <source>
        <dbReference type="ARBA" id="ARBA00016492"/>
    </source>
</evidence>
<reference evidence="14" key="1">
    <citation type="journal article" date="2017" name="J. Phycol.">
        <title>Analysis of chloroplast genomes and a supermatrix inform reclassification of the Rhodomelaceae (Rhodophyta).</title>
        <authorList>
            <person name="Diaz-Tapia P."/>
            <person name="Maggs C.A."/>
            <person name="West J.A."/>
            <person name="Verbruggen H."/>
        </authorList>
    </citation>
    <scope>NUCLEOTIDE SEQUENCE</scope>
    <source>
        <strain evidence="14">HV1445</strain>
    </source>
</reference>
<evidence type="ECO:0000256" key="8">
    <source>
        <dbReference type="ARBA" id="ARBA00022989"/>
    </source>
</evidence>
<dbReference type="GO" id="GO:0009538">
    <property type="term" value="C:photosystem I reaction center"/>
    <property type="evidence" value="ECO:0007669"/>
    <property type="project" value="UniProtKB-UniRule"/>
</dbReference>
<evidence type="ECO:0000256" key="12">
    <source>
        <dbReference type="ARBA" id="ARBA00033433"/>
    </source>
</evidence>
<geneLocation type="chloroplast" evidence="14"/>
<dbReference type="Pfam" id="PF02507">
    <property type="entry name" value="PSI_PsaF"/>
    <property type="match status" value="1"/>
</dbReference>
<keyword evidence="9" id="KW-0793">Thylakoid</keyword>
<sequence length="189" mass="21047">MSLSKFSKILSCVYIILSIFINPFISNAQVAGLVPCKDSLKFNKRLTNTVQKLEVRLSKYDSNTPPALALDAEIKNTKNRFDKYGRSGVLCGAEGLPHLITDGRWSHAGEFMLPGLLFIYITGWIGWVGRSYLQTVAVSDKPIEKEIIIDIPLAFKFSLSGFIWPFSALQEFNSGKLLAADDEITISPR</sequence>
<keyword evidence="6" id="KW-0732">Signal</keyword>
<keyword evidence="14" id="KW-0150">Chloroplast</keyword>
<dbReference type="RefSeq" id="YP_009391347.1">
    <property type="nucleotide sequence ID" value="NC_035258.1"/>
</dbReference>
<dbReference type="PANTHER" id="PTHR34939:SF1">
    <property type="entry name" value="PHOTOSYSTEM I REACTION CENTER SUBUNIT III, CHLOROPLASTIC"/>
    <property type="match status" value="1"/>
</dbReference>
<evidence type="ECO:0000256" key="7">
    <source>
        <dbReference type="ARBA" id="ARBA00022836"/>
    </source>
</evidence>
<gene>
    <name evidence="14" type="primary">psaF</name>
</gene>
<keyword evidence="4 13" id="KW-0602">Photosynthesis</keyword>
<dbReference type="AlphaFoldDB" id="A0A1Z1M0U0"/>
<evidence type="ECO:0000256" key="2">
    <source>
        <dbReference type="ARBA" id="ARBA00008386"/>
    </source>
</evidence>
<comment type="similarity">
    <text evidence="2 13">Belongs to the PsaF family.</text>
</comment>
<comment type="subcellular location">
    <subcellularLocation>
        <location evidence="1">Plastid</location>
        <location evidence="1">Chloroplast thylakoid membrane</location>
    </subcellularLocation>
</comment>
<evidence type="ECO:0000256" key="11">
    <source>
        <dbReference type="ARBA" id="ARBA00025576"/>
    </source>
</evidence>
<dbReference type="SUPFAM" id="SSF81536">
    <property type="entry name" value="Subunit III of photosystem I reaction centre, PsaF"/>
    <property type="match status" value="1"/>
</dbReference>
<dbReference type="Gene3D" id="1.10.8.110">
    <property type="entry name" value="Photosystem I PsaF, reaction centre subunit III"/>
    <property type="match status" value="1"/>
</dbReference>
<organism evidence="14">
    <name type="scientific">Platysiphonia delicata</name>
    <dbReference type="NCBI Taxonomy" id="2006979"/>
    <lineage>
        <taxon>Eukaryota</taxon>
        <taxon>Rhodophyta</taxon>
        <taxon>Florideophyceae</taxon>
        <taxon>Rhodymeniophycidae</taxon>
        <taxon>Ceramiales</taxon>
        <taxon>Delesseriaceae</taxon>
        <taxon>Platysiphonia</taxon>
    </lineage>
</organism>
<keyword evidence="14" id="KW-0934">Plastid</keyword>
<keyword evidence="10" id="KW-0472">Membrane</keyword>
<evidence type="ECO:0000256" key="9">
    <source>
        <dbReference type="ARBA" id="ARBA00023078"/>
    </source>
</evidence>
<dbReference type="EMBL" id="MF101409">
    <property type="protein sequence ID" value="ARW59491.1"/>
    <property type="molecule type" value="Genomic_DNA"/>
</dbReference>
<evidence type="ECO:0000256" key="5">
    <source>
        <dbReference type="ARBA" id="ARBA00022692"/>
    </source>
</evidence>
<dbReference type="GeneID" id="33352940"/>
<name>A0A1Z1M0U0_9FLOR</name>
<evidence type="ECO:0000256" key="1">
    <source>
        <dbReference type="ARBA" id="ARBA00004334"/>
    </source>
</evidence>
<evidence type="ECO:0000256" key="6">
    <source>
        <dbReference type="ARBA" id="ARBA00022729"/>
    </source>
</evidence>
<protein>
    <recommendedName>
        <fullName evidence="3 13">Photosystem I reaction center subunit III</fullName>
    </recommendedName>
    <alternativeName>
        <fullName evidence="12 13">PSI-F</fullName>
    </alternativeName>
</protein>
<dbReference type="GO" id="GO:0015979">
    <property type="term" value="P:photosynthesis"/>
    <property type="evidence" value="ECO:0007669"/>
    <property type="project" value="UniProtKB-UniRule"/>
</dbReference>
<accession>A0A1Z1M0U0</accession>
<keyword evidence="8" id="KW-1133">Transmembrane helix</keyword>